<gene>
    <name evidence="1" type="ORF">L2E82_26988</name>
</gene>
<evidence type="ECO:0000313" key="1">
    <source>
        <dbReference type="EMBL" id="KAI3736996.1"/>
    </source>
</evidence>
<proteinExistence type="predicted"/>
<keyword evidence="2" id="KW-1185">Reference proteome</keyword>
<organism evidence="1 2">
    <name type="scientific">Cichorium intybus</name>
    <name type="common">Chicory</name>
    <dbReference type="NCBI Taxonomy" id="13427"/>
    <lineage>
        <taxon>Eukaryota</taxon>
        <taxon>Viridiplantae</taxon>
        <taxon>Streptophyta</taxon>
        <taxon>Embryophyta</taxon>
        <taxon>Tracheophyta</taxon>
        <taxon>Spermatophyta</taxon>
        <taxon>Magnoliopsida</taxon>
        <taxon>eudicotyledons</taxon>
        <taxon>Gunneridae</taxon>
        <taxon>Pentapetalae</taxon>
        <taxon>asterids</taxon>
        <taxon>campanulids</taxon>
        <taxon>Asterales</taxon>
        <taxon>Asteraceae</taxon>
        <taxon>Cichorioideae</taxon>
        <taxon>Cichorieae</taxon>
        <taxon>Cichoriinae</taxon>
        <taxon>Cichorium</taxon>
    </lineage>
</organism>
<comment type="caution">
    <text evidence="1">The sequence shown here is derived from an EMBL/GenBank/DDBJ whole genome shotgun (WGS) entry which is preliminary data.</text>
</comment>
<accession>A0ACB9CRV4</accession>
<dbReference type="Proteomes" id="UP001055811">
    <property type="component" value="Linkage Group LG05"/>
</dbReference>
<protein>
    <submittedName>
        <fullName evidence="1">Uncharacterized protein</fullName>
    </submittedName>
</protein>
<name>A0ACB9CRV4_CICIN</name>
<reference evidence="1 2" key="2">
    <citation type="journal article" date="2022" name="Mol. Ecol. Resour.">
        <title>The genomes of chicory, endive, great burdock and yacon provide insights into Asteraceae paleo-polyploidization history and plant inulin production.</title>
        <authorList>
            <person name="Fan W."/>
            <person name="Wang S."/>
            <person name="Wang H."/>
            <person name="Wang A."/>
            <person name="Jiang F."/>
            <person name="Liu H."/>
            <person name="Zhao H."/>
            <person name="Xu D."/>
            <person name="Zhang Y."/>
        </authorList>
    </citation>
    <scope>NUCLEOTIDE SEQUENCE [LARGE SCALE GENOMIC DNA]</scope>
    <source>
        <strain evidence="2">cv. Punajuju</strain>
        <tissue evidence="1">Leaves</tissue>
    </source>
</reference>
<dbReference type="EMBL" id="CM042013">
    <property type="protein sequence ID" value="KAI3736996.1"/>
    <property type="molecule type" value="Genomic_DNA"/>
</dbReference>
<reference evidence="2" key="1">
    <citation type="journal article" date="2022" name="Mol. Ecol. Resour.">
        <title>The genomes of chicory, endive, great burdock and yacon provide insights into Asteraceae palaeo-polyploidization history and plant inulin production.</title>
        <authorList>
            <person name="Fan W."/>
            <person name="Wang S."/>
            <person name="Wang H."/>
            <person name="Wang A."/>
            <person name="Jiang F."/>
            <person name="Liu H."/>
            <person name="Zhao H."/>
            <person name="Xu D."/>
            <person name="Zhang Y."/>
        </authorList>
    </citation>
    <scope>NUCLEOTIDE SEQUENCE [LARGE SCALE GENOMIC DNA]</scope>
    <source>
        <strain evidence="2">cv. Punajuju</strain>
    </source>
</reference>
<sequence length="138" mass="15377">MWGLGLMSKLQLYRGLRQRDWGKWVERGRETAERRRNKDGETSGEGGIRKRDNGEEAARCWRVTAVGGNDGGCPVTVFDSCSKKERAGEVRDRERKRGRVPIYPKCAGSNSVKLSVLESNLCSCDISSVPRSIEKTGS</sequence>
<evidence type="ECO:0000313" key="2">
    <source>
        <dbReference type="Proteomes" id="UP001055811"/>
    </source>
</evidence>